<comment type="caution">
    <text evidence="1">The sequence shown here is derived from an EMBL/GenBank/DDBJ whole genome shotgun (WGS) entry which is preliminary data.</text>
</comment>
<evidence type="ECO:0000313" key="1">
    <source>
        <dbReference type="EMBL" id="KAI7985708.1"/>
    </source>
</evidence>
<accession>A0ACC0FAA5</accession>
<name>A0ACC0FAA5_9ERIC</name>
<organism evidence="1 2">
    <name type="scientific">Camellia lanceoleosa</name>
    <dbReference type="NCBI Taxonomy" id="1840588"/>
    <lineage>
        <taxon>Eukaryota</taxon>
        <taxon>Viridiplantae</taxon>
        <taxon>Streptophyta</taxon>
        <taxon>Embryophyta</taxon>
        <taxon>Tracheophyta</taxon>
        <taxon>Spermatophyta</taxon>
        <taxon>Magnoliopsida</taxon>
        <taxon>eudicotyledons</taxon>
        <taxon>Gunneridae</taxon>
        <taxon>Pentapetalae</taxon>
        <taxon>asterids</taxon>
        <taxon>Ericales</taxon>
        <taxon>Theaceae</taxon>
        <taxon>Camellia</taxon>
    </lineage>
</organism>
<evidence type="ECO:0000313" key="2">
    <source>
        <dbReference type="Proteomes" id="UP001060215"/>
    </source>
</evidence>
<keyword evidence="2" id="KW-1185">Reference proteome</keyword>
<proteinExistence type="predicted"/>
<dbReference type="Proteomes" id="UP001060215">
    <property type="component" value="Chromosome 15"/>
</dbReference>
<gene>
    <name evidence="1" type="ORF">LOK49_LG14G01032</name>
</gene>
<dbReference type="EMBL" id="CM045772">
    <property type="protein sequence ID" value="KAI7985708.1"/>
    <property type="molecule type" value="Genomic_DNA"/>
</dbReference>
<reference evidence="1 2" key="1">
    <citation type="journal article" date="2022" name="Plant J.">
        <title>Chromosome-level genome of Camellia lanceoleosa provides a valuable resource for understanding genome evolution and self-incompatibility.</title>
        <authorList>
            <person name="Gong W."/>
            <person name="Xiao S."/>
            <person name="Wang L."/>
            <person name="Liao Z."/>
            <person name="Chang Y."/>
            <person name="Mo W."/>
            <person name="Hu G."/>
            <person name="Li W."/>
            <person name="Zhao G."/>
            <person name="Zhu H."/>
            <person name="Hu X."/>
            <person name="Ji K."/>
            <person name="Xiang X."/>
            <person name="Song Q."/>
            <person name="Yuan D."/>
            <person name="Jin S."/>
            <person name="Zhang L."/>
        </authorList>
    </citation>
    <scope>NUCLEOTIDE SEQUENCE [LARGE SCALE GENOMIC DNA]</scope>
    <source>
        <strain evidence="1">SQ_2022a</strain>
    </source>
</reference>
<protein>
    <submittedName>
        <fullName evidence="1">Serine/threonine-protein kinase PBL19</fullName>
    </submittedName>
</protein>
<keyword evidence="1" id="KW-0418">Kinase</keyword>
<sequence length="397" mass="44305">MNDGDNDGGTVTMMVERSRTVDGNRWPGVARESSSGDPRCFERTTTTTRCSSCTQEYNLHRPMILDEATDFFNKHGISDFTFDTCRLDRTRIREQRSTPILKIWSKSKSNSSAADSVSKTSCSANSPSRIPKLYEEKAQNLIAFSFSELRQATNGFNRLLKIGEGGFRSVFKGSIKAADGKGDPIVVAIKMLDRNGFQGHKQWIAEVQFLGVVDHPNLVKLIGYCAGDGERGIQWLLVYEFMPNKILEDHLFNRAFPALTWKTRLQIILGAAQGLAYLHEELEVQRDFQSSNVLLDEHFKPKLSDFGLAREGPTDGHTHVSTAVGTSDILLKFLKFRKMAGKIGKLKTGFQQDGNLVVIEIVLIEGKALPCVFYCHGNRLSVLILPVDAGQMPVKRL</sequence>
<keyword evidence="1" id="KW-0808">Transferase</keyword>